<keyword evidence="6 8" id="KW-1133">Transmembrane helix</keyword>
<dbReference type="AlphaFoldDB" id="A0A368C7P2"/>
<reference evidence="9 10" key="1">
    <citation type="journal article" date="2018" name="Microbiome">
        <title>Fine metagenomic profile of the Mediterranean stratified and mixed water columns revealed by assembly and recruitment.</title>
        <authorList>
            <person name="Haro-Moreno J.M."/>
            <person name="Lopez-Perez M."/>
            <person name="De La Torre J.R."/>
            <person name="Picazo A."/>
            <person name="Camacho A."/>
            <person name="Rodriguez-Valera F."/>
        </authorList>
    </citation>
    <scope>NUCLEOTIDE SEQUENCE [LARGE SCALE GENOMIC DNA]</scope>
    <source>
        <strain evidence="9">MED-G78</strain>
    </source>
</reference>
<keyword evidence="4" id="KW-1003">Cell membrane</keyword>
<feature type="transmembrane region" description="Helical" evidence="8">
    <location>
        <begin position="20"/>
        <end position="53"/>
    </location>
</feature>
<evidence type="ECO:0000313" key="10">
    <source>
        <dbReference type="Proteomes" id="UP000252915"/>
    </source>
</evidence>
<dbReference type="PANTHER" id="PTHR21716:SF53">
    <property type="entry name" value="PERMEASE PERM-RELATED"/>
    <property type="match status" value="1"/>
</dbReference>
<feature type="transmembrane region" description="Helical" evidence="8">
    <location>
        <begin position="308"/>
        <end position="333"/>
    </location>
</feature>
<evidence type="ECO:0000256" key="7">
    <source>
        <dbReference type="ARBA" id="ARBA00023136"/>
    </source>
</evidence>
<comment type="subcellular location">
    <subcellularLocation>
        <location evidence="1">Cell membrane</location>
        <topology evidence="1">Multi-pass membrane protein</topology>
    </subcellularLocation>
</comment>
<dbReference type="GO" id="GO:0055085">
    <property type="term" value="P:transmembrane transport"/>
    <property type="evidence" value="ECO:0007669"/>
    <property type="project" value="TreeGrafter"/>
</dbReference>
<keyword evidence="5 8" id="KW-0812">Transmembrane</keyword>
<evidence type="ECO:0000256" key="8">
    <source>
        <dbReference type="SAM" id="Phobius"/>
    </source>
</evidence>
<proteinExistence type="inferred from homology"/>
<evidence type="ECO:0000256" key="5">
    <source>
        <dbReference type="ARBA" id="ARBA00022692"/>
    </source>
</evidence>
<evidence type="ECO:0000256" key="1">
    <source>
        <dbReference type="ARBA" id="ARBA00004651"/>
    </source>
</evidence>
<name>A0A368C7P2_9GAMM</name>
<protein>
    <submittedName>
        <fullName evidence="9">AI-2E family transporter</fullName>
    </submittedName>
</protein>
<keyword evidence="7 8" id="KW-0472">Membrane</keyword>
<evidence type="ECO:0000256" key="6">
    <source>
        <dbReference type="ARBA" id="ARBA00022989"/>
    </source>
</evidence>
<dbReference type="PANTHER" id="PTHR21716">
    <property type="entry name" value="TRANSMEMBRANE PROTEIN"/>
    <property type="match status" value="1"/>
</dbReference>
<dbReference type="Proteomes" id="UP000252915">
    <property type="component" value="Unassembled WGS sequence"/>
</dbReference>
<sequence>MGYFFFSQSVKKVFVNEETIVFSLILVVALVAASLFGSILSPFLVSIIVAYLLVGFQARLEGYGLKTNTALILTYIFFLVITTALLVYLIPLIYQQLQALVLESPRLVNELIIFIQAVPSNYPDLISPEQIASFFENISAEITGFTQNLVKTSITGIQGTITLLMYLILFPVLVYFFLFDRKNIIDSLMDMIPGDRQMLSNVWLEMDNQLSNYVRGKSIEILVVGIASAIIFASLGLNYTALLSVLVGVSVLIPYVGAFLVTIPVLVVGLIQFGLTADFYILTGLYLLLQALDGNLLVPLIFSDAVKLHPVIIILAVFVFGSMFGFWGVFLAIPIATFVKAIWNAWPSQA</sequence>
<organism evidence="9 10">
    <name type="scientific">SAR86 cluster bacterium</name>
    <dbReference type="NCBI Taxonomy" id="2030880"/>
    <lineage>
        <taxon>Bacteria</taxon>
        <taxon>Pseudomonadati</taxon>
        <taxon>Pseudomonadota</taxon>
        <taxon>Gammaproteobacteria</taxon>
        <taxon>SAR86 cluster</taxon>
    </lineage>
</organism>
<gene>
    <name evidence="9" type="ORF">DBW92_00800</name>
</gene>
<feature type="transmembrane region" description="Helical" evidence="8">
    <location>
        <begin position="219"/>
        <end position="239"/>
    </location>
</feature>
<comment type="caution">
    <text evidence="9">The sequence shown here is derived from an EMBL/GenBank/DDBJ whole genome shotgun (WGS) entry which is preliminary data.</text>
</comment>
<keyword evidence="3" id="KW-0813">Transport</keyword>
<evidence type="ECO:0000313" key="9">
    <source>
        <dbReference type="EMBL" id="RCL45533.1"/>
    </source>
</evidence>
<evidence type="ECO:0000256" key="4">
    <source>
        <dbReference type="ARBA" id="ARBA00022475"/>
    </source>
</evidence>
<evidence type="ECO:0000256" key="3">
    <source>
        <dbReference type="ARBA" id="ARBA00022448"/>
    </source>
</evidence>
<dbReference type="GO" id="GO:0005886">
    <property type="term" value="C:plasma membrane"/>
    <property type="evidence" value="ECO:0007669"/>
    <property type="project" value="UniProtKB-SubCell"/>
</dbReference>
<feature type="transmembrane region" description="Helical" evidence="8">
    <location>
        <begin position="279"/>
        <end position="302"/>
    </location>
</feature>
<feature type="transmembrane region" description="Helical" evidence="8">
    <location>
        <begin position="157"/>
        <end position="179"/>
    </location>
</feature>
<feature type="transmembrane region" description="Helical" evidence="8">
    <location>
        <begin position="73"/>
        <end position="94"/>
    </location>
</feature>
<feature type="transmembrane region" description="Helical" evidence="8">
    <location>
        <begin position="245"/>
        <end position="267"/>
    </location>
</feature>
<dbReference type="InterPro" id="IPR002549">
    <property type="entry name" value="AI-2E-like"/>
</dbReference>
<evidence type="ECO:0000256" key="2">
    <source>
        <dbReference type="ARBA" id="ARBA00009773"/>
    </source>
</evidence>
<accession>A0A368C7P2</accession>
<dbReference type="Pfam" id="PF01594">
    <property type="entry name" value="AI-2E_transport"/>
    <property type="match status" value="1"/>
</dbReference>
<dbReference type="EMBL" id="QOPI01000002">
    <property type="protein sequence ID" value="RCL45533.1"/>
    <property type="molecule type" value="Genomic_DNA"/>
</dbReference>
<comment type="similarity">
    <text evidence="2">Belongs to the autoinducer-2 exporter (AI-2E) (TC 2.A.86) family.</text>
</comment>